<evidence type="ECO:0000313" key="3">
    <source>
        <dbReference type="Proteomes" id="UP000254569"/>
    </source>
</evidence>
<dbReference type="Gene3D" id="3.40.50.300">
    <property type="entry name" value="P-loop containing nucleotide triphosphate hydrolases"/>
    <property type="match status" value="1"/>
</dbReference>
<evidence type="ECO:0000259" key="1">
    <source>
        <dbReference type="Pfam" id="PF13191"/>
    </source>
</evidence>
<dbReference type="InterPro" id="IPR027417">
    <property type="entry name" value="P-loop_NTPase"/>
</dbReference>
<gene>
    <name evidence="2" type="ORF">NCTC13296_02097</name>
</gene>
<dbReference type="OrthoDB" id="4008664at2"/>
<dbReference type="SUPFAM" id="SSF52540">
    <property type="entry name" value="P-loop containing nucleoside triphosphate hydrolases"/>
    <property type="match status" value="1"/>
</dbReference>
<dbReference type="InterPro" id="IPR041664">
    <property type="entry name" value="AAA_16"/>
</dbReference>
<dbReference type="Proteomes" id="UP000254569">
    <property type="component" value="Unassembled WGS sequence"/>
</dbReference>
<evidence type="ECO:0000313" key="2">
    <source>
        <dbReference type="EMBL" id="SUE15239.1"/>
    </source>
</evidence>
<feature type="domain" description="Orc1-like AAA ATPase" evidence="1">
    <location>
        <begin position="128"/>
        <end position="265"/>
    </location>
</feature>
<dbReference type="AlphaFoldDB" id="A0A379LYV1"/>
<name>A0A379LYV1_9NOCA</name>
<proteinExistence type="predicted"/>
<keyword evidence="3" id="KW-1185">Reference proteome</keyword>
<reference evidence="2 3" key="1">
    <citation type="submission" date="2018-06" db="EMBL/GenBank/DDBJ databases">
        <authorList>
            <consortium name="Pathogen Informatics"/>
            <person name="Doyle S."/>
        </authorList>
    </citation>
    <scope>NUCLEOTIDE SEQUENCE [LARGE SCALE GENOMIC DNA]</scope>
    <source>
        <strain evidence="2 3">NCTC13296</strain>
    </source>
</reference>
<dbReference type="Pfam" id="PF13191">
    <property type="entry name" value="AAA_16"/>
    <property type="match status" value="1"/>
</dbReference>
<sequence length="539" mass="59320">MPMDAASAIKPTLEQAGIAALDIQQREFPGEFWVIVTVDPDLVAVGQSLAGELETRVKAPDGSTVTVLFRGSPPTTAEEPVSIASGRLHDSSVDRLIQLLEARSRTSDAVPSLSYMEDPRASLNAIASPRHHLIYGRRGVGKTALLLEVKRIAELEGHVAVWINTHTLRRLSAEAAFSVVIDSVLENLILRIGSSSSGIISTLDELRHKLVDDTSEDTAVKLIPDLNRTLRRVLRPGLLRLYVFLDDFYLLDSQHQPRLLDHLAGVLRDCDGWIKVASIERLTRPFEVSTRVGIEPPHDALIVNLDVTLEDPESTQKFLESVLESYLSTAGIRSARRIAKVPALGRLVLASGGVPRDYLNLFSASILAARKRSSKAAEIGKEDVAAAAGLYSQSKKRDLEQDVAGRNSAELLSALETLKHQIKDNGSTYFKVDLSMEGHPGYEVLANLVDMRFAHLVQSSISDPHRPGVKHEAYVLALSEYTDVRLHRGLDILDIEDGNWLWQKTGKAGTAKNLTRTEFRGKLRQAPILNLDRLALHSQ</sequence>
<protein>
    <recommendedName>
        <fullName evidence="1">Orc1-like AAA ATPase domain-containing protein</fullName>
    </recommendedName>
</protein>
<dbReference type="EMBL" id="UGVI01000001">
    <property type="protein sequence ID" value="SUE15239.1"/>
    <property type="molecule type" value="Genomic_DNA"/>
</dbReference>
<accession>A0A379LYV1</accession>
<organism evidence="2 3">
    <name type="scientific">Rhodococcus gordoniae</name>
    <dbReference type="NCBI Taxonomy" id="223392"/>
    <lineage>
        <taxon>Bacteria</taxon>
        <taxon>Bacillati</taxon>
        <taxon>Actinomycetota</taxon>
        <taxon>Actinomycetes</taxon>
        <taxon>Mycobacteriales</taxon>
        <taxon>Nocardiaceae</taxon>
        <taxon>Rhodococcus</taxon>
    </lineage>
</organism>